<name>A0A6I1GK74_9BIFI</name>
<reference evidence="3 4" key="1">
    <citation type="submission" date="2019-09" db="EMBL/GenBank/DDBJ databases">
        <title>Characterization of the phylogenetic diversity of two novel species belonging to the genus Bifidobacterium: Bifidobacterium cebidarum sp. nov. and Bifidobacterium leontopitheci sp. nov.</title>
        <authorList>
            <person name="Lugli G.A."/>
            <person name="Duranti S."/>
            <person name="Milani C."/>
            <person name="Turroni F."/>
            <person name="Ventura M."/>
        </authorList>
    </citation>
    <scope>NUCLEOTIDE SEQUENCE [LARGE SCALE GENOMIC DNA]</scope>
    <source>
        <strain evidence="3 4">LMG 31471</strain>
    </source>
</reference>
<protein>
    <submittedName>
        <fullName evidence="3">MarR family transcriptional regulator</fullName>
    </submittedName>
</protein>
<proteinExistence type="predicted"/>
<dbReference type="EMBL" id="WBVT01000032">
    <property type="protein sequence ID" value="KAB7789767.1"/>
    <property type="molecule type" value="Genomic_DNA"/>
</dbReference>
<dbReference type="InterPro" id="IPR036388">
    <property type="entry name" value="WH-like_DNA-bd_sf"/>
</dbReference>
<evidence type="ECO:0000313" key="4">
    <source>
        <dbReference type="Proteomes" id="UP000441772"/>
    </source>
</evidence>
<keyword evidence="4" id="KW-1185">Reference proteome</keyword>
<dbReference type="RefSeq" id="WP_152235058.1">
    <property type="nucleotide sequence ID" value="NZ_JBHSKZ010000012.1"/>
</dbReference>
<comment type="caution">
    <text evidence="3">The sequence shown here is derived from an EMBL/GenBank/DDBJ whole genome shotgun (WGS) entry which is preliminary data.</text>
</comment>
<dbReference type="InterPro" id="IPR039422">
    <property type="entry name" value="MarR/SlyA-like"/>
</dbReference>
<dbReference type="PRINTS" id="PR00598">
    <property type="entry name" value="HTHMARR"/>
</dbReference>
<feature type="region of interest" description="Disordered" evidence="1">
    <location>
        <begin position="141"/>
        <end position="160"/>
    </location>
</feature>
<dbReference type="Proteomes" id="UP000441772">
    <property type="component" value="Unassembled WGS sequence"/>
</dbReference>
<gene>
    <name evidence="3" type="ORF">F7D09_1712</name>
</gene>
<evidence type="ECO:0000313" key="3">
    <source>
        <dbReference type="EMBL" id="KAB7789767.1"/>
    </source>
</evidence>
<dbReference type="SUPFAM" id="SSF46785">
    <property type="entry name" value="Winged helix' DNA-binding domain"/>
    <property type="match status" value="1"/>
</dbReference>
<accession>A0A6I1GK74</accession>
<feature type="compositionally biased region" description="Basic and acidic residues" evidence="1">
    <location>
        <begin position="142"/>
        <end position="160"/>
    </location>
</feature>
<dbReference type="GO" id="GO:0003700">
    <property type="term" value="F:DNA-binding transcription factor activity"/>
    <property type="evidence" value="ECO:0007669"/>
    <property type="project" value="InterPro"/>
</dbReference>
<dbReference type="PROSITE" id="PS50995">
    <property type="entry name" value="HTH_MARR_2"/>
    <property type="match status" value="1"/>
</dbReference>
<dbReference type="PANTHER" id="PTHR33164:SF43">
    <property type="entry name" value="HTH-TYPE TRANSCRIPTIONAL REPRESSOR YETL"/>
    <property type="match status" value="1"/>
</dbReference>
<dbReference type="SMART" id="SM00347">
    <property type="entry name" value="HTH_MARR"/>
    <property type="match status" value="1"/>
</dbReference>
<dbReference type="Pfam" id="PF01047">
    <property type="entry name" value="MarR"/>
    <property type="match status" value="1"/>
</dbReference>
<evidence type="ECO:0000256" key="1">
    <source>
        <dbReference type="SAM" id="MobiDB-lite"/>
    </source>
</evidence>
<dbReference type="Gene3D" id="1.10.10.10">
    <property type="entry name" value="Winged helix-like DNA-binding domain superfamily/Winged helix DNA-binding domain"/>
    <property type="match status" value="1"/>
</dbReference>
<dbReference type="InterPro" id="IPR011991">
    <property type="entry name" value="ArsR-like_HTH"/>
</dbReference>
<dbReference type="GO" id="GO:0006950">
    <property type="term" value="P:response to stress"/>
    <property type="evidence" value="ECO:0007669"/>
    <property type="project" value="TreeGrafter"/>
</dbReference>
<sequence>MGFEQEAVSKLYAKAWCHRSSMQRDMTRGAHGESLALRQLCDHGALTPSQLAEFLRVSSGRVSTLLSSLEKKGYVTRTGDPDDRRVVRVAITDEGRAKAERDMDAMRDAVCWIFSQMGERRTREFVDLTCEFMTYMSICRPGEPRPTPEEIRKAFDEADD</sequence>
<feature type="domain" description="HTH marR-type" evidence="2">
    <location>
        <begin position="1"/>
        <end position="134"/>
    </location>
</feature>
<organism evidence="3 4">
    <name type="scientific">Bifidobacterium leontopitheci</name>
    <dbReference type="NCBI Taxonomy" id="2650774"/>
    <lineage>
        <taxon>Bacteria</taxon>
        <taxon>Bacillati</taxon>
        <taxon>Actinomycetota</taxon>
        <taxon>Actinomycetes</taxon>
        <taxon>Bifidobacteriales</taxon>
        <taxon>Bifidobacteriaceae</taxon>
        <taxon>Bifidobacterium</taxon>
    </lineage>
</organism>
<evidence type="ECO:0000259" key="2">
    <source>
        <dbReference type="PROSITE" id="PS50995"/>
    </source>
</evidence>
<dbReference type="InterPro" id="IPR036390">
    <property type="entry name" value="WH_DNA-bd_sf"/>
</dbReference>
<dbReference type="AlphaFoldDB" id="A0A6I1GK74"/>
<dbReference type="CDD" id="cd00090">
    <property type="entry name" value="HTH_ARSR"/>
    <property type="match status" value="1"/>
</dbReference>
<dbReference type="InterPro" id="IPR000835">
    <property type="entry name" value="HTH_MarR-typ"/>
</dbReference>
<dbReference type="PANTHER" id="PTHR33164">
    <property type="entry name" value="TRANSCRIPTIONAL REGULATOR, MARR FAMILY"/>
    <property type="match status" value="1"/>
</dbReference>